<keyword evidence="2" id="KW-1185">Reference proteome</keyword>
<proteinExistence type="predicted"/>
<dbReference type="Proteomes" id="UP000015502">
    <property type="component" value="Chromosome"/>
</dbReference>
<dbReference type="SUPFAM" id="SSF117396">
    <property type="entry name" value="TM1631-like"/>
    <property type="match status" value="1"/>
</dbReference>
<name>S6A4M5_THELN</name>
<reference evidence="1 2" key="1">
    <citation type="journal article" date="2012" name="J. Bacteriol.">
        <title>Genome sequence of the model hyperthermophilic archaeon Thermococcus litoralis NS-C.</title>
        <authorList>
            <person name="Gardner A.F."/>
            <person name="Kumar S."/>
            <person name="Perler F.B."/>
        </authorList>
    </citation>
    <scope>NUCLEOTIDE SEQUENCE [LARGE SCALE GENOMIC DNA]</scope>
    <source>
        <strain evidence="2">ATCC 51850 / DSM 5473 / JCM 8560 / NS-C</strain>
    </source>
</reference>
<dbReference type="AlphaFoldDB" id="S6A4M5"/>
<gene>
    <name evidence="1" type="ORF">OCC_14375</name>
</gene>
<evidence type="ECO:0000313" key="1">
    <source>
        <dbReference type="EMBL" id="AGT34352.1"/>
    </source>
</evidence>
<dbReference type="Gene3D" id="3.20.20.410">
    <property type="entry name" value="Protein of unknown function UPF0759"/>
    <property type="match status" value="1"/>
</dbReference>
<dbReference type="EMBL" id="CP006670">
    <property type="protein sequence ID" value="AGT34352.1"/>
    <property type="molecule type" value="Genomic_DNA"/>
</dbReference>
<organism evidence="1 2">
    <name type="scientific">Thermococcus litoralis (strain ATCC 51850 / DSM 5473 / JCM 8560 / NS-C)</name>
    <dbReference type="NCBI Taxonomy" id="523849"/>
    <lineage>
        <taxon>Archaea</taxon>
        <taxon>Methanobacteriati</taxon>
        <taxon>Methanobacteriota</taxon>
        <taxon>Thermococci</taxon>
        <taxon>Thermococcales</taxon>
        <taxon>Thermococcaceae</taxon>
        <taxon>Thermococcus</taxon>
    </lineage>
</organism>
<dbReference type="HOGENOM" id="CLU_2857294_0_0_2"/>
<dbReference type="InterPro" id="IPR002763">
    <property type="entry name" value="DUF72"/>
</dbReference>
<dbReference type="Pfam" id="PF01904">
    <property type="entry name" value="DUF72"/>
    <property type="match status" value="1"/>
</dbReference>
<sequence>MINYYRLHGAYQEGRIIYKHKYSEEELRAIAKKVKEWNEAESYVYFNNVYMCDDAKRFIQILAF</sequence>
<evidence type="ECO:0000313" key="2">
    <source>
        <dbReference type="Proteomes" id="UP000015502"/>
    </source>
</evidence>
<dbReference type="PaxDb" id="523849-OCC_14375"/>
<evidence type="ECO:0008006" key="3">
    <source>
        <dbReference type="Google" id="ProtNLM"/>
    </source>
</evidence>
<dbReference type="KEGG" id="tlt:OCC_14375"/>
<dbReference type="STRING" id="523849.OCC_14375"/>
<protein>
    <recommendedName>
        <fullName evidence="3">DUF72 domain-containing protein</fullName>
    </recommendedName>
</protein>
<accession>S6A4M5</accession>
<dbReference type="InterPro" id="IPR036520">
    <property type="entry name" value="UPF0759_sf"/>
</dbReference>